<comment type="similarity">
    <text evidence="1 6">Belongs to the sigma-70 factor family.</text>
</comment>
<dbReference type="InterPro" id="IPR007627">
    <property type="entry name" value="RNA_pol_sigma70_r2"/>
</dbReference>
<dbReference type="PANTHER" id="PTHR30376:SF3">
    <property type="entry name" value="RNA POLYMERASE SIGMA FACTOR RPOH"/>
    <property type="match status" value="1"/>
</dbReference>
<dbReference type="NCBIfam" id="TIGR02937">
    <property type="entry name" value="sigma70-ECF"/>
    <property type="match status" value="1"/>
</dbReference>
<dbReference type="InterPro" id="IPR013325">
    <property type="entry name" value="RNA_pol_sigma_r2"/>
</dbReference>
<dbReference type="KEGG" id="azz:DEW08_17940"/>
<sequence>MAYIDDPETQRANLSFIKASMREPLLSRDHEFDLARKWREDGNERALHELVRAYTRLVIATAARFRNYGLPMGDLVQEGNVGLMQAASRFEPDREVRFSTYAAWWIRSAMQDYILRNWSIVRTGTTAAQKSLFFNLRRLRAKIDRMAEGGTTGSGSGLTREGREWIATELQVDVTEVEAMEMRLSGVDQSLNSPVADGSDDDWQDFLADHRPSPEDVVIVMRDANTRSQWLAEALGELSPRERTIIRERRLREEGATLEELGRELGVSKERVRQLEHRALMKLRQSMLKRVEGFEDLLADA</sequence>
<keyword evidence="3 6" id="KW-0731">Sigma factor</keyword>
<dbReference type="PRINTS" id="PR00046">
    <property type="entry name" value="SIGMA70FCT"/>
</dbReference>
<reference evidence="10" key="1">
    <citation type="submission" date="2018-05" db="EMBL/GenBank/DDBJ databases">
        <title>Azospirillum thermophila sp. nov., a novel isolated from hot spring.</title>
        <authorList>
            <person name="Zhao Z."/>
        </authorList>
    </citation>
    <scope>NUCLEOTIDE SEQUENCE [LARGE SCALE GENOMIC DNA]</scope>
    <source>
        <strain evidence="10">CFH 70021</strain>
    </source>
</reference>
<dbReference type="InterPro" id="IPR014284">
    <property type="entry name" value="RNA_pol_sigma-70_dom"/>
</dbReference>
<evidence type="ECO:0000256" key="2">
    <source>
        <dbReference type="ARBA" id="ARBA00023015"/>
    </source>
</evidence>
<dbReference type="PANTHER" id="PTHR30376">
    <property type="entry name" value="SIGMA FACTOR RPOH HEAT SHOCK RELATED"/>
    <property type="match status" value="1"/>
</dbReference>
<dbReference type="InterPro" id="IPR050813">
    <property type="entry name" value="Sigma-70_Factor"/>
</dbReference>
<evidence type="ECO:0000259" key="7">
    <source>
        <dbReference type="PROSITE" id="PS00715"/>
    </source>
</evidence>
<evidence type="ECO:0000256" key="5">
    <source>
        <dbReference type="ARBA" id="ARBA00023163"/>
    </source>
</evidence>
<organism evidence="9 10">
    <name type="scientific">Azospirillum thermophilum</name>
    <dbReference type="NCBI Taxonomy" id="2202148"/>
    <lineage>
        <taxon>Bacteria</taxon>
        <taxon>Pseudomonadati</taxon>
        <taxon>Pseudomonadota</taxon>
        <taxon>Alphaproteobacteria</taxon>
        <taxon>Rhodospirillales</taxon>
        <taxon>Azospirillaceae</taxon>
        <taxon>Azospirillum</taxon>
    </lineage>
</organism>
<dbReference type="RefSeq" id="WP_109329371.1">
    <property type="nucleotide sequence ID" value="NZ_CP029353.1"/>
</dbReference>
<dbReference type="PROSITE" id="PS00716">
    <property type="entry name" value="SIGMA70_2"/>
    <property type="match status" value="1"/>
</dbReference>
<feature type="domain" description="RNA polymerase sigma-70" evidence="8">
    <location>
        <begin position="257"/>
        <end position="283"/>
    </location>
</feature>
<evidence type="ECO:0000313" key="9">
    <source>
        <dbReference type="EMBL" id="AWK87819.1"/>
    </source>
</evidence>
<evidence type="ECO:0000256" key="3">
    <source>
        <dbReference type="ARBA" id="ARBA00023082"/>
    </source>
</evidence>
<protein>
    <recommendedName>
        <fullName evidence="6">RNA polymerase sigma factor</fullName>
    </recommendedName>
</protein>
<dbReference type="Pfam" id="PF04545">
    <property type="entry name" value="Sigma70_r4"/>
    <property type="match status" value="1"/>
</dbReference>
<dbReference type="AlphaFoldDB" id="A0A2S2CTM5"/>
<evidence type="ECO:0000256" key="6">
    <source>
        <dbReference type="RuleBase" id="RU362124"/>
    </source>
</evidence>
<dbReference type="PROSITE" id="PS00715">
    <property type="entry name" value="SIGMA70_1"/>
    <property type="match status" value="1"/>
</dbReference>
<keyword evidence="4 6" id="KW-0238">DNA-binding</keyword>
<dbReference type="Gene3D" id="1.20.120.1810">
    <property type="match status" value="1"/>
</dbReference>
<dbReference type="SUPFAM" id="SSF88946">
    <property type="entry name" value="Sigma2 domain of RNA polymerase sigma factors"/>
    <property type="match status" value="1"/>
</dbReference>
<evidence type="ECO:0000313" key="10">
    <source>
        <dbReference type="Proteomes" id="UP000245629"/>
    </source>
</evidence>
<dbReference type="EMBL" id="CP029353">
    <property type="protein sequence ID" value="AWK87819.1"/>
    <property type="molecule type" value="Genomic_DNA"/>
</dbReference>
<proteinExistence type="inferred from homology"/>
<dbReference type="Pfam" id="PF04542">
    <property type="entry name" value="Sigma70_r2"/>
    <property type="match status" value="1"/>
</dbReference>
<evidence type="ECO:0000256" key="4">
    <source>
        <dbReference type="ARBA" id="ARBA00023125"/>
    </source>
</evidence>
<feature type="domain" description="RNA polymerase sigma-70" evidence="7">
    <location>
        <begin position="74"/>
        <end position="87"/>
    </location>
</feature>
<dbReference type="CDD" id="cd06171">
    <property type="entry name" value="Sigma70_r4"/>
    <property type="match status" value="1"/>
</dbReference>
<dbReference type="GO" id="GO:0006352">
    <property type="term" value="P:DNA-templated transcription initiation"/>
    <property type="evidence" value="ECO:0007669"/>
    <property type="project" value="InterPro"/>
</dbReference>
<dbReference type="PIRSF" id="PIRSF000770">
    <property type="entry name" value="RNA_pol_sigma-SigE/K"/>
    <property type="match status" value="1"/>
</dbReference>
<accession>A0A2S2CTM5</accession>
<name>A0A2S2CTM5_9PROT</name>
<dbReference type="Gene3D" id="1.20.140.160">
    <property type="match status" value="1"/>
</dbReference>
<dbReference type="NCBIfam" id="NF005143">
    <property type="entry name" value="PRK06596.1"/>
    <property type="match status" value="1"/>
</dbReference>
<dbReference type="InterPro" id="IPR013324">
    <property type="entry name" value="RNA_pol_sigma_r3/r4-like"/>
</dbReference>
<keyword evidence="10" id="KW-1185">Reference proteome</keyword>
<dbReference type="GO" id="GO:0016987">
    <property type="term" value="F:sigma factor activity"/>
    <property type="evidence" value="ECO:0007669"/>
    <property type="project" value="UniProtKB-KW"/>
</dbReference>
<gene>
    <name evidence="9" type="ORF">DEW08_17940</name>
</gene>
<dbReference type="NCBIfam" id="NF005693">
    <property type="entry name" value="PRK07500.1"/>
    <property type="match status" value="1"/>
</dbReference>
<dbReference type="SUPFAM" id="SSF88659">
    <property type="entry name" value="Sigma3 and sigma4 domains of RNA polymerase sigma factors"/>
    <property type="match status" value="1"/>
</dbReference>
<evidence type="ECO:0000256" key="1">
    <source>
        <dbReference type="ARBA" id="ARBA00007788"/>
    </source>
</evidence>
<dbReference type="GO" id="GO:0003677">
    <property type="term" value="F:DNA binding"/>
    <property type="evidence" value="ECO:0007669"/>
    <property type="project" value="UniProtKB-KW"/>
</dbReference>
<dbReference type="Proteomes" id="UP000245629">
    <property type="component" value="Chromosome 2"/>
</dbReference>
<comment type="function">
    <text evidence="6">Sigma factors are initiation factors that promote the attachment of RNA polymerase to specific initiation sites and are then released.</text>
</comment>
<dbReference type="InterPro" id="IPR000943">
    <property type="entry name" value="RNA_pol_sigma70"/>
</dbReference>
<dbReference type="InterPro" id="IPR007630">
    <property type="entry name" value="RNA_pol_sigma70_r4"/>
</dbReference>
<keyword evidence="2 6" id="KW-0805">Transcription regulation</keyword>
<evidence type="ECO:0000259" key="8">
    <source>
        <dbReference type="PROSITE" id="PS00716"/>
    </source>
</evidence>
<keyword evidence="5 6" id="KW-0804">Transcription</keyword>
<dbReference type="OrthoDB" id="9809557at2"/>